<evidence type="ECO:0000313" key="1">
    <source>
        <dbReference type="EMBL" id="OAX44307.1"/>
    </source>
</evidence>
<organism evidence="1 2">
    <name type="scientific">Rhizopogon vinicolor AM-OR11-026</name>
    <dbReference type="NCBI Taxonomy" id="1314800"/>
    <lineage>
        <taxon>Eukaryota</taxon>
        <taxon>Fungi</taxon>
        <taxon>Dikarya</taxon>
        <taxon>Basidiomycota</taxon>
        <taxon>Agaricomycotina</taxon>
        <taxon>Agaricomycetes</taxon>
        <taxon>Agaricomycetidae</taxon>
        <taxon>Boletales</taxon>
        <taxon>Suillineae</taxon>
        <taxon>Rhizopogonaceae</taxon>
        <taxon>Rhizopogon</taxon>
    </lineage>
</organism>
<dbReference type="Proteomes" id="UP000092154">
    <property type="component" value="Unassembled WGS sequence"/>
</dbReference>
<dbReference type="InParanoid" id="A0A1B7NHD6"/>
<accession>A0A1B7NHD6</accession>
<name>A0A1B7NHD6_9AGAM</name>
<dbReference type="AlphaFoldDB" id="A0A1B7NHD6"/>
<gene>
    <name evidence="1" type="ORF">K503DRAFT_765114</name>
</gene>
<evidence type="ECO:0000313" key="2">
    <source>
        <dbReference type="Proteomes" id="UP000092154"/>
    </source>
</evidence>
<protein>
    <submittedName>
        <fullName evidence="1">Uncharacterized protein</fullName>
    </submittedName>
</protein>
<reference evidence="1 2" key="1">
    <citation type="submission" date="2016-06" db="EMBL/GenBank/DDBJ databases">
        <title>Comparative genomics of the ectomycorrhizal sister species Rhizopogon vinicolor and Rhizopogon vesiculosus (Basidiomycota: Boletales) reveals a divergence of the mating type B locus.</title>
        <authorList>
            <consortium name="DOE Joint Genome Institute"/>
            <person name="Mujic A.B."/>
            <person name="Kuo A."/>
            <person name="Tritt A."/>
            <person name="Lipzen A."/>
            <person name="Chen C."/>
            <person name="Johnson J."/>
            <person name="Sharma A."/>
            <person name="Barry K."/>
            <person name="Grigoriev I.V."/>
            <person name="Spatafora J.W."/>
        </authorList>
    </citation>
    <scope>NUCLEOTIDE SEQUENCE [LARGE SCALE GENOMIC DNA]</scope>
    <source>
        <strain evidence="1 2">AM-OR11-026</strain>
    </source>
</reference>
<keyword evidence="2" id="KW-1185">Reference proteome</keyword>
<proteinExistence type="predicted"/>
<dbReference type="EMBL" id="KV448126">
    <property type="protein sequence ID" value="OAX44307.1"/>
    <property type="molecule type" value="Genomic_DNA"/>
</dbReference>
<sequence length="62" mass="6886">MATLKLLSFPVFAIWPLICLLLLVGASPILTSSEDITLRFRDIAADDTVPVTVSTVWRARRD</sequence>